<evidence type="ECO:0000313" key="3">
    <source>
        <dbReference type="Proteomes" id="UP000284779"/>
    </source>
</evidence>
<keyword evidence="3" id="KW-1185">Reference proteome</keyword>
<proteinExistence type="predicted"/>
<dbReference type="AlphaFoldDB" id="A0A413R5P9"/>
<dbReference type="EMBL" id="QSFD01000011">
    <property type="protein sequence ID" value="RHA17120.1"/>
    <property type="molecule type" value="Genomic_DNA"/>
</dbReference>
<protein>
    <recommendedName>
        <fullName evidence="4">SH3 domain-containing protein</fullName>
    </recommendedName>
</protein>
<dbReference type="RefSeq" id="WP_117971395.1">
    <property type="nucleotide sequence ID" value="NZ_QSFD01000011.1"/>
</dbReference>
<evidence type="ECO:0000313" key="2">
    <source>
        <dbReference type="EMBL" id="RHA17120.1"/>
    </source>
</evidence>
<evidence type="ECO:0008006" key="4">
    <source>
        <dbReference type="Google" id="ProtNLM"/>
    </source>
</evidence>
<comment type="caution">
    <text evidence="2">The sequence shown here is derived from an EMBL/GenBank/DDBJ whole genome shotgun (WGS) entry which is preliminary data.</text>
</comment>
<sequence length="298" mass="33927">MKGNLKKSLSIFGALSFAFTAGFLLSNVNVYAATNQTLELNKDYYFDLNGDGQAEKIKYTTQVNKDDNDFFNSVSLFINDKNVYTKKLTDIWAKYTVLDIDSSDKALELNLQIGGYSDVMDYSSFQRWNGASIVEFDNNKNKALNYRREYSFSNVKGNGRFNIVVDTPYSLPIGCFYANIPLKLQNNKITTTTGTYNLVGSSKKYKYKAKSNIKVYKKASKKSKVKFTVKKGDKIKMIKIKPMKNVAKRPQGKYGEEKPINAYAYVKTKSGKKGWIYLSKKKSSWGRKMLFKKVPGWG</sequence>
<accession>A0A413R5P9</accession>
<dbReference type="Proteomes" id="UP000284779">
    <property type="component" value="Unassembled WGS sequence"/>
</dbReference>
<reference evidence="2 3" key="1">
    <citation type="submission" date="2018-08" db="EMBL/GenBank/DDBJ databases">
        <title>A genome reference for cultivated species of the human gut microbiota.</title>
        <authorList>
            <person name="Zou Y."/>
            <person name="Xue W."/>
            <person name="Luo G."/>
        </authorList>
    </citation>
    <scope>NUCLEOTIDE SEQUENCE [LARGE SCALE GENOMIC DNA]</scope>
    <source>
        <strain evidence="2 3">AM44-11BH</strain>
    </source>
</reference>
<feature type="chain" id="PRO_5018978129" description="SH3 domain-containing protein" evidence="1">
    <location>
        <begin position="33"/>
        <end position="298"/>
    </location>
</feature>
<name>A0A413R5P9_9FIRM</name>
<organism evidence="2 3">
    <name type="scientific">Eubacterium ventriosum</name>
    <dbReference type="NCBI Taxonomy" id="39496"/>
    <lineage>
        <taxon>Bacteria</taxon>
        <taxon>Bacillati</taxon>
        <taxon>Bacillota</taxon>
        <taxon>Clostridia</taxon>
        <taxon>Eubacteriales</taxon>
        <taxon>Eubacteriaceae</taxon>
        <taxon>Eubacterium</taxon>
    </lineage>
</organism>
<keyword evidence="1" id="KW-0732">Signal</keyword>
<evidence type="ECO:0000256" key="1">
    <source>
        <dbReference type="SAM" id="SignalP"/>
    </source>
</evidence>
<feature type="signal peptide" evidence="1">
    <location>
        <begin position="1"/>
        <end position="32"/>
    </location>
</feature>
<gene>
    <name evidence="2" type="ORF">DW944_10530</name>
</gene>